<protein>
    <submittedName>
        <fullName evidence="8">ATP-grasp domain-containing protein</fullName>
    </submittedName>
</protein>
<feature type="compositionally biased region" description="Basic and acidic residues" evidence="6">
    <location>
        <begin position="355"/>
        <end position="374"/>
    </location>
</feature>
<dbReference type="InterPro" id="IPR005479">
    <property type="entry name" value="CPAse_ATP-bd"/>
</dbReference>
<dbReference type="Pfam" id="PF21360">
    <property type="entry name" value="PylC-like_N"/>
    <property type="match status" value="1"/>
</dbReference>
<comment type="caution">
    <text evidence="8">The sequence shown here is derived from an EMBL/GenBank/DDBJ whole genome shotgun (WGS) entry which is preliminary data.</text>
</comment>
<proteinExistence type="predicted"/>
<evidence type="ECO:0000256" key="3">
    <source>
        <dbReference type="ARBA" id="ARBA00022741"/>
    </source>
</evidence>
<reference evidence="8 9" key="1">
    <citation type="journal article" date="2019" name="Int. J. Syst. Evol. Microbiol.">
        <title>The Global Catalogue of Microorganisms (GCM) 10K type strain sequencing project: providing services to taxonomists for standard genome sequencing and annotation.</title>
        <authorList>
            <consortium name="The Broad Institute Genomics Platform"/>
            <consortium name="The Broad Institute Genome Sequencing Center for Infectious Disease"/>
            <person name="Wu L."/>
            <person name="Ma J."/>
        </authorList>
    </citation>
    <scope>NUCLEOTIDE SEQUENCE [LARGE SCALE GENOMIC DNA]</scope>
    <source>
        <strain evidence="8 9">GX26</strain>
    </source>
</reference>
<evidence type="ECO:0000313" key="9">
    <source>
        <dbReference type="Proteomes" id="UP001596395"/>
    </source>
</evidence>
<name>A0ABD5VKK2_9EURY</name>
<evidence type="ECO:0000256" key="6">
    <source>
        <dbReference type="SAM" id="MobiDB-lite"/>
    </source>
</evidence>
<dbReference type="Gene3D" id="3.40.50.20">
    <property type="match status" value="1"/>
</dbReference>
<evidence type="ECO:0000256" key="2">
    <source>
        <dbReference type="ARBA" id="ARBA00022598"/>
    </source>
</evidence>
<organism evidence="8 9">
    <name type="scientific">Halorubellus litoreus</name>
    <dbReference type="NCBI Taxonomy" id="755308"/>
    <lineage>
        <taxon>Archaea</taxon>
        <taxon>Methanobacteriati</taxon>
        <taxon>Methanobacteriota</taxon>
        <taxon>Stenosarchaea group</taxon>
        <taxon>Halobacteria</taxon>
        <taxon>Halobacteriales</taxon>
        <taxon>Halorubellaceae</taxon>
        <taxon>Halorubellus</taxon>
    </lineage>
</organism>
<dbReference type="GO" id="GO:0016874">
    <property type="term" value="F:ligase activity"/>
    <property type="evidence" value="ECO:0007669"/>
    <property type="project" value="UniProtKB-KW"/>
</dbReference>
<dbReference type="Proteomes" id="UP001596395">
    <property type="component" value="Unassembled WGS sequence"/>
</dbReference>
<dbReference type="InterPro" id="IPR048764">
    <property type="entry name" value="PylC_N"/>
</dbReference>
<evidence type="ECO:0000256" key="1">
    <source>
        <dbReference type="ARBA" id="ARBA00001936"/>
    </source>
</evidence>
<evidence type="ECO:0000313" key="8">
    <source>
        <dbReference type="EMBL" id="MFC6954566.1"/>
    </source>
</evidence>
<dbReference type="PROSITE" id="PS50975">
    <property type="entry name" value="ATP_GRASP"/>
    <property type="match status" value="1"/>
</dbReference>
<dbReference type="Pfam" id="PF15632">
    <property type="entry name" value="ATPgrasp_Ter"/>
    <property type="match status" value="1"/>
</dbReference>
<dbReference type="PROSITE" id="PS00867">
    <property type="entry name" value="CPSASE_2"/>
    <property type="match status" value="1"/>
</dbReference>
<keyword evidence="3 5" id="KW-0547">Nucleotide-binding</keyword>
<comment type="cofactor">
    <cofactor evidence="1">
        <name>Mn(2+)</name>
        <dbReference type="ChEBI" id="CHEBI:29035"/>
    </cofactor>
</comment>
<dbReference type="AlphaFoldDB" id="A0ABD5VKK2"/>
<evidence type="ECO:0000256" key="5">
    <source>
        <dbReference type="PROSITE-ProRule" id="PRU00409"/>
    </source>
</evidence>
<dbReference type="SUPFAM" id="SSF56059">
    <property type="entry name" value="Glutathione synthetase ATP-binding domain-like"/>
    <property type="match status" value="1"/>
</dbReference>
<dbReference type="PANTHER" id="PTHR43585">
    <property type="entry name" value="FUMIPYRROLE BIOSYNTHESIS PROTEIN C"/>
    <property type="match status" value="1"/>
</dbReference>
<feature type="domain" description="ATP-grasp" evidence="7">
    <location>
        <begin position="121"/>
        <end position="322"/>
    </location>
</feature>
<gene>
    <name evidence="8" type="ORF">ACFQGB_17005</name>
</gene>
<feature type="region of interest" description="Disordered" evidence="6">
    <location>
        <begin position="352"/>
        <end position="374"/>
    </location>
</feature>
<sequence>MTGRRDVTVLMTGAGAPGASGIVRSLRAAPDRDVRIVGVDVNPDAYGFALVDEHAVVPRGDDPEYVDRMIELAAEVDADVVLPLCTAELQPLAENRERFDATVMVSAPDRLAVANDKAGLYGFLADEGFASAPEFHRTETREEFLDAVEALGYPDRPVCFKPPVGSGSRGFRVLDEGANDLDAFLNEKPDAATTTLDDVLPILDAGDAFPELVVMEYLPGEEYSVDVLATGDDVHTVVPRSRARTRAGISFEGVVEQREDLIEEAAGICRGLGLEYNVNVQFKENPDGVMKVIEINPRVAGTIIMCVGAGANLPYMAVQHALGEHVPEPDVAWGTRMVRYWDEVFTAPDGSTYHVHPDAFDRERTDRLDPTPSP</sequence>
<dbReference type="Gene3D" id="3.30.470.20">
    <property type="entry name" value="ATP-grasp fold, B domain"/>
    <property type="match status" value="1"/>
</dbReference>
<dbReference type="RefSeq" id="WP_336351510.1">
    <property type="nucleotide sequence ID" value="NZ_JAZAQL010000003.1"/>
</dbReference>
<accession>A0ABD5VKK2</accession>
<evidence type="ECO:0000259" key="7">
    <source>
        <dbReference type="PROSITE" id="PS50975"/>
    </source>
</evidence>
<keyword evidence="2" id="KW-0436">Ligase</keyword>
<dbReference type="EMBL" id="JBHSXN010000003">
    <property type="protein sequence ID" value="MFC6954566.1"/>
    <property type="molecule type" value="Genomic_DNA"/>
</dbReference>
<evidence type="ECO:0000256" key="4">
    <source>
        <dbReference type="ARBA" id="ARBA00022840"/>
    </source>
</evidence>
<dbReference type="PANTHER" id="PTHR43585:SF2">
    <property type="entry name" value="ATP-GRASP ENZYME FSQD"/>
    <property type="match status" value="1"/>
</dbReference>
<dbReference type="InterPro" id="IPR011761">
    <property type="entry name" value="ATP-grasp"/>
</dbReference>
<dbReference type="InterPro" id="IPR052032">
    <property type="entry name" value="ATP-dep_AA_Ligase"/>
</dbReference>
<dbReference type="GO" id="GO:0005524">
    <property type="term" value="F:ATP binding"/>
    <property type="evidence" value="ECO:0007669"/>
    <property type="project" value="UniProtKB-UniRule"/>
</dbReference>
<keyword evidence="4 5" id="KW-0067">ATP-binding</keyword>
<keyword evidence="9" id="KW-1185">Reference proteome</keyword>